<keyword evidence="1" id="KW-0812">Transmembrane</keyword>
<reference evidence="2 3" key="1">
    <citation type="journal article" date="2018" name="Evol. Lett.">
        <title>Horizontal gene cluster transfer increased hallucinogenic mushroom diversity.</title>
        <authorList>
            <person name="Reynolds H.T."/>
            <person name="Vijayakumar V."/>
            <person name="Gluck-Thaler E."/>
            <person name="Korotkin H.B."/>
            <person name="Matheny P.B."/>
            <person name="Slot J.C."/>
        </authorList>
    </citation>
    <scope>NUCLEOTIDE SEQUENCE [LARGE SCALE GENOMIC DNA]</scope>
    <source>
        <strain evidence="2 3">SRW20</strain>
    </source>
</reference>
<keyword evidence="1" id="KW-0472">Membrane</keyword>
<dbReference type="AlphaFoldDB" id="A0A409WBU7"/>
<dbReference type="InParanoid" id="A0A409WBU7"/>
<sequence length="313" mass="34462">MASYAYVDISATIGALQIGCLFGIFLFGVVSLQTYNYYDTYGDDPWTTKLLTLLTHFPRRALEAGHTVGVSFDVYRSTITFYGRPDMLGRFEGIWAVIICGGGRHGGWLNNPESKAYFASRLTKLFPSPYKYLGNACIVISFLRFCASVYLTVVGHTASSLGIYVAKVGWLIATTFIVSASLDVIIAASMLYFLAKKRADGTNSRDAIEGSGLLTSSGAGHMPQDSAKKSLNARRRMREEVLKDSFFGRRKTSVLESTSYFRDRDLPASPASSVGPITGIEMNGNPELYYNKAKLQPITNLSIYRISESEEEA</sequence>
<feature type="transmembrane region" description="Helical" evidence="1">
    <location>
        <begin position="132"/>
        <end position="151"/>
    </location>
</feature>
<accession>A0A409WBU7</accession>
<keyword evidence="1" id="KW-1133">Transmembrane helix</keyword>
<organism evidence="2 3">
    <name type="scientific">Gymnopilus dilepis</name>
    <dbReference type="NCBI Taxonomy" id="231916"/>
    <lineage>
        <taxon>Eukaryota</taxon>
        <taxon>Fungi</taxon>
        <taxon>Dikarya</taxon>
        <taxon>Basidiomycota</taxon>
        <taxon>Agaricomycotina</taxon>
        <taxon>Agaricomycetes</taxon>
        <taxon>Agaricomycetidae</taxon>
        <taxon>Agaricales</taxon>
        <taxon>Agaricineae</taxon>
        <taxon>Hymenogastraceae</taxon>
        <taxon>Gymnopilus</taxon>
    </lineage>
</organism>
<evidence type="ECO:0000313" key="3">
    <source>
        <dbReference type="Proteomes" id="UP000284706"/>
    </source>
</evidence>
<evidence type="ECO:0000313" key="2">
    <source>
        <dbReference type="EMBL" id="PPQ75984.1"/>
    </source>
</evidence>
<proteinExistence type="predicted"/>
<comment type="caution">
    <text evidence="2">The sequence shown here is derived from an EMBL/GenBank/DDBJ whole genome shotgun (WGS) entry which is preliminary data.</text>
</comment>
<feature type="transmembrane region" description="Helical" evidence="1">
    <location>
        <begin position="12"/>
        <end position="32"/>
    </location>
</feature>
<evidence type="ECO:0000256" key="1">
    <source>
        <dbReference type="SAM" id="Phobius"/>
    </source>
</evidence>
<feature type="transmembrane region" description="Helical" evidence="1">
    <location>
        <begin position="171"/>
        <end position="195"/>
    </location>
</feature>
<protein>
    <submittedName>
        <fullName evidence="2">Uncharacterized protein</fullName>
    </submittedName>
</protein>
<gene>
    <name evidence="2" type="ORF">CVT26_005878</name>
</gene>
<dbReference type="EMBL" id="NHYE01005208">
    <property type="protein sequence ID" value="PPQ75984.1"/>
    <property type="molecule type" value="Genomic_DNA"/>
</dbReference>
<name>A0A409WBU7_9AGAR</name>
<dbReference type="STRING" id="231916.A0A409WBU7"/>
<dbReference type="OrthoDB" id="3231781at2759"/>
<dbReference type="Proteomes" id="UP000284706">
    <property type="component" value="Unassembled WGS sequence"/>
</dbReference>
<keyword evidence="3" id="KW-1185">Reference proteome</keyword>